<reference evidence="3" key="1">
    <citation type="journal article" date="2018" name="Front. Microbiol.">
        <title>Genome-Based Analysis Reveals the Taxonomy and Diversity of the Family Idiomarinaceae.</title>
        <authorList>
            <person name="Liu Y."/>
            <person name="Lai Q."/>
            <person name="Shao Z."/>
        </authorList>
    </citation>
    <scope>NUCLEOTIDE SEQUENCE [LARGE SCALE GENOMIC DNA]</scope>
    <source>
        <strain evidence="3">F23</strain>
    </source>
</reference>
<proteinExistence type="predicted"/>
<feature type="chain" id="PRO_5019384663" evidence="1">
    <location>
        <begin position="29"/>
        <end position="390"/>
    </location>
</feature>
<dbReference type="EMBL" id="PIPV01000001">
    <property type="protein sequence ID" value="RUO58021.1"/>
    <property type="molecule type" value="Genomic_DNA"/>
</dbReference>
<gene>
    <name evidence="2" type="ORF">CWE25_00015</name>
</gene>
<evidence type="ECO:0000313" key="3">
    <source>
        <dbReference type="Proteomes" id="UP000287330"/>
    </source>
</evidence>
<name>A0A432YAT8_9GAMM</name>
<evidence type="ECO:0000256" key="1">
    <source>
        <dbReference type="SAM" id="SignalP"/>
    </source>
</evidence>
<dbReference type="Proteomes" id="UP000287330">
    <property type="component" value="Unassembled WGS sequence"/>
</dbReference>
<keyword evidence="1" id="KW-0732">Signal</keyword>
<evidence type="ECO:0000313" key="2">
    <source>
        <dbReference type="EMBL" id="RUO58021.1"/>
    </source>
</evidence>
<dbReference type="OrthoDB" id="6237756at2"/>
<organism evidence="2 3">
    <name type="scientific">Idiomarina fontislapidosi</name>
    <dbReference type="NCBI Taxonomy" id="263723"/>
    <lineage>
        <taxon>Bacteria</taxon>
        <taxon>Pseudomonadati</taxon>
        <taxon>Pseudomonadota</taxon>
        <taxon>Gammaproteobacteria</taxon>
        <taxon>Alteromonadales</taxon>
        <taxon>Idiomarinaceae</taxon>
        <taxon>Idiomarina</taxon>
    </lineage>
</organism>
<comment type="caution">
    <text evidence="2">The sequence shown here is derived from an EMBL/GenBank/DDBJ whole genome shotgun (WGS) entry which is preliminary data.</text>
</comment>
<keyword evidence="3" id="KW-1185">Reference proteome</keyword>
<dbReference type="RefSeq" id="WP_110571926.1">
    <property type="nucleotide sequence ID" value="NZ_PIPV01000001.1"/>
</dbReference>
<sequence length="390" mass="43156">MSKTNFIRSFSIGAIGLGALFFATNSYAQTQPEKNVQAHTCEDCSFNEAKRLVETKSYPPLRCEPTDGSQVVSISNQACYSTPVYAAVLNESSGVLWGFRISHSNQGMYPPLMQLQINTYNHPQFVQEAIRDGVDYTNSLIAHLERMANTISETFETSQEFYDWIDGRAQQTASAQLINAQKGNSGEFSCAEDSSEYNAVQAALGAEFRFKLRELINEQFAEWDGIPGESFDEVELTDLGLGIQVRGFYVFLTWDNKQTKKNLIFDFPFPDQLAVEGNGRPSRVTYTLDPSPGAHVDVSLNQSLTNIGNNYWKDLTDPAVGKSEVSPCVEVAFKEIFGADRVNKISTSTSSGGGYKPLTGTGGGGRDSQVCELHIYDYNDKPMMTLKVRC</sequence>
<feature type="signal peptide" evidence="1">
    <location>
        <begin position="1"/>
        <end position="28"/>
    </location>
</feature>
<protein>
    <submittedName>
        <fullName evidence="2">Uncharacterized protein</fullName>
    </submittedName>
</protein>
<accession>A0A432YAT8</accession>
<dbReference type="AlphaFoldDB" id="A0A432YAT8"/>